<dbReference type="SUPFAM" id="SSF54909">
    <property type="entry name" value="Dimeric alpha+beta barrel"/>
    <property type="match status" value="1"/>
</dbReference>
<sequence length="160" mass="18437">MAKALKAIDEFDKKILHIIQIDNQITVREIAEKINLSLPAVAKRLQRLKAQGYITHNKSILSPKLLGINNTIIVNVSVENEAVKELDEIRQRFLSCPQIQHCYYVTGDIDFVLILAVKDMQEYERLTRELFFEGGNVRRFRTYVAIERVKSSQDLSLGHL</sequence>
<dbReference type="InterPro" id="IPR019888">
    <property type="entry name" value="Tscrpt_reg_AsnC-like"/>
</dbReference>
<dbReference type="GO" id="GO:0006355">
    <property type="term" value="P:regulation of DNA-templated transcription"/>
    <property type="evidence" value="ECO:0007669"/>
    <property type="project" value="UniProtKB-ARBA"/>
</dbReference>
<dbReference type="InterPro" id="IPR019885">
    <property type="entry name" value="Tscrpt_reg_HTH_AsnC-type_CS"/>
</dbReference>
<evidence type="ECO:0000313" key="5">
    <source>
        <dbReference type="EMBL" id="STV77528.1"/>
    </source>
</evidence>
<dbReference type="Pfam" id="PF01037">
    <property type="entry name" value="AsnC_trans_reg"/>
    <property type="match status" value="1"/>
</dbReference>
<name>A0A7H4N3X4_KLEVA</name>
<dbReference type="PANTHER" id="PTHR30154:SF34">
    <property type="entry name" value="TRANSCRIPTIONAL REGULATOR AZLB"/>
    <property type="match status" value="1"/>
</dbReference>
<dbReference type="InterPro" id="IPR011991">
    <property type="entry name" value="ArsR-like_HTH"/>
</dbReference>
<dbReference type="PRINTS" id="PR00033">
    <property type="entry name" value="HTHASNC"/>
</dbReference>
<dbReference type="PANTHER" id="PTHR30154">
    <property type="entry name" value="LEUCINE-RESPONSIVE REGULATORY PROTEIN"/>
    <property type="match status" value="1"/>
</dbReference>
<dbReference type="Pfam" id="PF13412">
    <property type="entry name" value="HTH_24"/>
    <property type="match status" value="1"/>
</dbReference>
<dbReference type="Proteomes" id="UP000254545">
    <property type="component" value="Unassembled WGS sequence"/>
</dbReference>
<reference evidence="5 6" key="1">
    <citation type="submission" date="2018-06" db="EMBL/GenBank/DDBJ databases">
        <authorList>
            <consortium name="Pathogen Informatics"/>
            <person name="Doyle S."/>
        </authorList>
    </citation>
    <scope>NUCLEOTIDE SEQUENCE [LARGE SCALE GENOMIC DNA]</scope>
    <source>
        <strain evidence="5 6">NCTC9177</strain>
    </source>
</reference>
<evidence type="ECO:0000256" key="1">
    <source>
        <dbReference type="ARBA" id="ARBA00023015"/>
    </source>
</evidence>
<dbReference type="GO" id="GO:0043200">
    <property type="term" value="P:response to amino acid"/>
    <property type="evidence" value="ECO:0007669"/>
    <property type="project" value="TreeGrafter"/>
</dbReference>
<dbReference type="PROSITE" id="PS00519">
    <property type="entry name" value="HTH_ASNC_1"/>
    <property type="match status" value="1"/>
</dbReference>
<dbReference type="InterPro" id="IPR019887">
    <property type="entry name" value="Tscrpt_reg_AsnC/Lrp_C"/>
</dbReference>
<dbReference type="InterPro" id="IPR000485">
    <property type="entry name" value="AsnC-type_HTH_dom"/>
</dbReference>
<keyword evidence="3" id="KW-0804">Transcription</keyword>
<dbReference type="InterPro" id="IPR036390">
    <property type="entry name" value="WH_DNA-bd_sf"/>
</dbReference>
<accession>A0A7H4N3X4</accession>
<evidence type="ECO:0000256" key="2">
    <source>
        <dbReference type="ARBA" id="ARBA00023125"/>
    </source>
</evidence>
<dbReference type="GO" id="GO:0005829">
    <property type="term" value="C:cytosol"/>
    <property type="evidence" value="ECO:0007669"/>
    <property type="project" value="TreeGrafter"/>
</dbReference>
<dbReference type="SUPFAM" id="SSF46785">
    <property type="entry name" value="Winged helix' DNA-binding domain"/>
    <property type="match status" value="1"/>
</dbReference>
<dbReference type="GO" id="GO:0043565">
    <property type="term" value="F:sequence-specific DNA binding"/>
    <property type="evidence" value="ECO:0007669"/>
    <property type="project" value="InterPro"/>
</dbReference>
<proteinExistence type="predicted"/>
<dbReference type="Gene3D" id="3.30.70.920">
    <property type="match status" value="1"/>
</dbReference>
<dbReference type="InterPro" id="IPR036388">
    <property type="entry name" value="WH-like_DNA-bd_sf"/>
</dbReference>
<protein>
    <submittedName>
        <fullName evidence="5">Leucine-responsive regulatory protein</fullName>
    </submittedName>
</protein>
<keyword evidence="2" id="KW-0238">DNA-binding</keyword>
<evidence type="ECO:0000313" key="6">
    <source>
        <dbReference type="Proteomes" id="UP000254545"/>
    </source>
</evidence>
<dbReference type="AlphaFoldDB" id="A0A7H4N3X4"/>
<dbReference type="PROSITE" id="PS50956">
    <property type="entry name" value="HTH_ASNC_2"/>
    <property type="match status" value="1"/>
</dbReference>
<feature type="domain" description="HTH asnC-type" evidence="4">
    <location>
        <begin position="8"/>
        <end position="69"/>
    </location>
</feature>
<dbReference type="EMBL" id="UGKR01000004">
    <property type="protein sequence ID" value="STV77528.1"/>
    <property type="molecule type" value="Genomic_DNA"/>
</dbReference>
<dbReference type="Gene3D" id="1.10.10.10">
    <property type="entry name" value="Winged helix-like DNA-binding domain superfamily/Winged helix DNA-binding domain"/>
    <property type="match status" value="1"/>
</dbReference>
<organism evidence="5 6">
    <name type="scientific">Klebsiella variicola</name>
    <dbReference type="NCBI Taxonomy" id="244366"/>
    <lineage>
        <taxon>Bacteria</taxon>
        <taxon>Pseudomonadati</taxon>
        <taxon>Pseudomonadota</taxon>
        <taxon>Gammaproteobacteria</taxon>
        <taxon>Enterobacterales</taxon>
        <taxon>Enterobacteriaceae</taxon>
        <taxon>Klebsiella/Raoultella group</taxon>
        <taxon>Klebsiella</taxon>
        <taxon>Klebsiella pneumoniae complex</taxon>
    </lineage>
</organism>
<dbReference type="SMART" id="SM00344">
    <property type="entry name" value="HTH_ASNC"/>
    <property type="match status" value="1"/>
</dbReference>
<dbReference type="CDD" id="cd00090">
    <property type="entry name" value="HTH_ARSR"/>
    <property type="match status" value="1"/>
</dbReference>
<evidence type="ECO:0000259" key="4">
    <source>
        <dbReference type="PROSITE" id="PS50956"/>
    </source>
</evidence>
<dbReference type="InterPro" id="IPR011008">
    <property type="entry name" value="Dimeric_a/b-barrel"/>
</dbReference>
<comment type="caution">
    <text evidence="5">The sequence shown here is derived from an EMBL/GenBank/DDBJ whole genome shotgun (WGS) entry which is preliminary data.</text>
</comment>
<dbReference type="RefSeq" id="WP_122463051.1">
    <property type="nucleotide sequence ID" value="NZ_UTAB01000004.1"/>
</dbReference>
<evidence type="ECO:0000256" key="3">
    <source>
        <dbReference type="ARBA" id="ARBA00023163"/>
    </source>
</evidence>
<gene>
    <name evidence="5" type="primary">lrp_5</name>
    <name evidence="5" type="ORF">NCTC9177_07350</name>
</gene>
<keyword evidence="1" id="KW-0805">Transcription regulation</keyword>